<comment type="similarity">
    <text evidence="1">Belongs to the peptidase S1C family.</text>
</comment>
<dbReference type="PANTHER" id="PTHR43343">
    <property type="entry name" value="PEPTIDASE S12"/>
    <property type="match status" value="1"/>
</dbReference>
<dbReference type="Gene3D" id="2.30.42.10">
    <property type="match status" value="1"/>
</dbReference>
<proteinExistence type="inferred from homology"/>
<dbReference type="Gene3D" id="2.40.10.120">
    <property type="match status" value="1"/>
</dbReference>
<feature type="binding site" evidence="8">
    <location>
        <position position="165"/>
    </location>
    <ligand>
        <name>substrate</name>
    </ligand>
</feature>
<reference evidence="10 11" key="1">
    <citation type="submission" date="2016-10" db="EMBL/GenBank/DDBJ databases">
        <authorList>
            <person name="de Groot N.N."/>
        </authorList>
    </citation>
    <scope>NUCLEOTIDE SEQUENCE [LARGE SCALE GENOMIC DNA]</scope>
    <source>
        <strain evidence="10 11">DSM 4180</strain>
    </source>
</reference>
<keyword evidence="3" id="KW-0732">Signal</keyword>
<dbReference type="Pfam" id="PF13180">
    <property type="entry name" value="PDZ_2"/>
    <property type="match status" value="1"/>
</dbReference>
<evidence type="ECO:0000256" key="8">
    <source>
        <dbReference type="PIRSR" id="PIRSR611782-2"/>
    </source>
</evidence>
<evidence type="ECO:0000256" key="5">
    <source>
        <dbReference type="ARBA" id="ARBA00022801"/>
    </source>
</evidence>
<feature type="binding site" evidence="8">
    <location>
        <begin position="238"/>
        <end position="240"/>
    </location>
    <ligand>
        <name>substrate</name>
    </ligand>
</feature>
<evidence type="ECO:0000256" key="1">
    <source>
        <dbReference type="ARBA" id="ARBA00010541"/>
    </source>
</evidence>
<name>A0A1I4RA39_ECTMO</name>
<dbReference type="SUPFAM" id="SSF50156">
    <property type="entry name" value="PDZ domain-like"/>
    <property type="match status" value="1"/>
</dbReference>
<dbReference type="CDD" id="cd10839">
    <property type="entry name" value="cpPDZ1_DegP-like"/>
    <property type="match status" value="1"/>
</dbReference>
<feature type="active site" description="Charge relay system" evidence="7">
    <location>
        <position position="165"/>
    </location>
</feature>
<dbReference type="GO" id="GO:0006508">
    <property type="term" value="P:proteolysis"/>
    <property type="evidence" value="ECO:0007669"/>
    <property type="project" value="UniProtKB-KW"/>
</dbReference>
<keyword evidence="5" id="KW-0378">Hydrolase</keyword>
<dbReference type="InterPro" id="IPR011782">
    <property type="entry name" value="Pept_S1C_Do"/>
</dbReference>
<dbReference type="SMART" id="SM00228">
    <property type="entry name" value="PDZ"/>
    <property type="match status" value="1"/>
</dbReference>
<feature type="active site" description="Charge relay system" evidence="7">
    <location>
        <position position="240"/>
    </location>
</feature>
<dbReference type="Proteomes" id="UP000199556">
    <property type="component" value="Unassembled WGS sequence"/>
</dbReference>
<accession>A0A1I4RA39</accession>
<evidence type="ECO:0000256" key="7">
    <source>
        <dbReference type="PIRSR" id="PIRSR611782-1"/>
    </source>
</evidence>
<gene>
    <name evidence="10" type="ORF">SAMN05421721_10736</name>
</gene>
<dbReference type="PRINTS" id="PR00834">
    <property type="entry name" value="PROTEASES2C"/>
</dbReference>
<feature type="binding site" evidence="8">
    <location>
        <position position="135"/>
    </location>
    <ligand>
        <name>substrate</name>
    </ligand>
</feature>
<sequence length="393" mass="41528">MGCLWYFNAMTRIRPFLTRGVAVGLGAAVLILVLFPGVVRDPAPVVEVVQSSRPTSLQAAGGAISYATAVERAAPAVVNIYTRKTVIQRAHPFLDDPVFREFFGEGFGAPQRRTQTNLGSGVIMSPQGHILTNNHVIEGADAIEVMRADGRSHPARVVGTDPETDLAVLKLDTGDRLPSVVTGDARGLRVGDVVLAIGNPFGVGQTVTQGIVSAKGRSRLGLNTYENFIQTDAAINPGNSGGALVNAHGELVGINTAIFTRSGGSQGIGFAIPVDLARDVMTQIIEQGAVVRGWLGIEIQEITPQLAASFGLEDTRGILVAGVLARGPAAQAGIRPGDVITHLDGTRISSAQKALNLIARRRPGETLEIRGIRDDRPLELKARVGQRPRMQAS</sequence>
<keyword evidence="11" id="KW-1185">Reference proteome</keyword>
<keyword evidence="6" id="KW-0720">Serine protease</keyword>
<dbReference type="InterPro" id="IPR001940">
    <property type="entry name" value="Peptidase_S1C"/>
</dbReference>
<dbReference type="NCBIfam" id="TIGR02037">
    <property type="entry name" value="degP_htrA_DO"/>
    <property type="match status" value="1"/>
</dbReference>
<evidence type="ECO:0000313" key="11">
    <source>
        <dbReference type="Proteomes" id="UP000199556"/>
    </source>
</evidence>
<feature type="domain" description="PDZ" evidence="9">
    <location>
        <begin position="279"/>
        <end position="373"/>
    </location>
</feature>
<dbReference type="AlphaFoldDB" id="A0A1I4RA39"/>
<dbReference type="InterPro" id="IPR001478">
    <property type="entry name" value="PDZ"/>
</dbReference>
<evidence type="ECO:0000259" key="9">
    <source>
        <dbReference type="PROSITE" id="PS50106"/>
    </source>
</evidence>
<evidence type="ECO:0000256" key="3">
    <source>
        <dbReference type="ARBA" id="ARBA00022729"/>
    </source>
</evidence>
<dbReference type="PANTHER" id="PTHR43343:SF3">
    <property type="entry name" value="PROTEASE DO-LIKE 8, CHLOROPLASTIC"/>
    <property type="match status" value="1"/>
</dbReference>
<feature type="active site" description="Charge relay system" evidence="7">
    <location>
        <position position="135"/>
    </location>
</feature>
<evidence type="ECO:0000256" key="4">
    <source>
        <dbReference type="ARBA" id="ARBA00022737"/>
    </source>
</evidence>
<dbReference type="InterPro" id="IPR051201">
    <property type="entry name" value="Chloro_Bact_Ser_Proteases"/>
</dbReference>
<dbReference type="GO" id="GO:0004252">
    <property type="term" value="F:serine-type endopeptidase activity"/>
    <property type="evidence" value="ECO:0007669"/>
    <property type="project" value="InterPro"/>
</dbReference>
<evidence type="ECO:0000256" key="2">
    <source>
        <dbReference type="ARBA" id="ARBA00022670"/>
    </source>
</evidence>
<dbReference type="EMBL" id="FOUO01000007">
    <property type="protein sequence ID" value="SFM49158.1"/>
    <property type="molecule type" value="Genomic_DNA"/>
</dbReference>
<keyword evidence="4" id="KW-0677">Repeat</keyword>
<dbReference type="PROSITE" id="PS50106">
    <property type="entry name" value="PDZ"/>
    <property type="match status" value="1"/>
</dbReference>
<dbReference type="InterPro" id="IPR036034">
    <property type="entry name" value="PDZ_sf"/>
</dbReference>
<keyword evidence="2 10" id="KW-0645">Protease</keyword>
<organism evidence="10 11">
    <name type="scientific">Ectothiorhodospira mobilis</name>
    <dbReference type="NCBI Taxonomy" id="195064"/>
    <lineage>
        <taxon>Bacteria</taxon>
        <taxon>Pseudomonadati</taxon>
        <taxon>Pseudomonadota</taxon>
        <taxon>Gammaproteobacteria</taxon>
        <taxon>Chromatiales</taxon>
        <taxon>Ectothiorhodospiraceae</taxon>
        <taxon>Ectothiorhodospira</taxon>
    </lineage>
</organism>
<dbReference type="InterPro" id="IPR009003">
    <property type="entry name" value="Peptidase_S1_PA"/>
</dbReference>
<dbReference type="Pfam" id="PF13365">
    <property type="entry name" value="Trypsin_2"/>
    <property type="match status" value="1"/>
</dbReference>
<dbReference type="FunFam" id="2.40.10.10:FF:000001">
    <property type="entry name" value="Periplasmic serine protease DegS"/>
    <property type="match status" value="1"/>
</dbReference>
<evidence type="ECO:0000313" key="10">
    <source>
        <dbReference type="EMBL" id="SFM49158.1"/>
    </source>
</evidence>
<protein>
    <submittedName>
        <fullName evidence="10">Serine protease DegS</fullName>
    </submittedName>
</protein>
<dbReference type="SUPFAM" id="SSF50494">
    <property type="entry name" value="Trypsin-like serine proteases"/>
    <property type="match status" value="1"/>
</dbReference>
<dbReference type="STRING" id="195064.SAMN05421721_10736"/>
<evidence type="ECO:0000256" key="6">
    <source>
        <dbReference type="ARBA" id="ARBA00022825"/>
    </source>
</evidence>